<dbReference type="GO" id="GO:0004519">
    <property type="term" value="F:endonuclease activity"/>
    <property type="evidence" value="ECO:0007669"/>
    <property type="project" value="UniProtKB-KW"/>
</dbReference>
<dbReference type="GO" id="GO:0003676">
    <property type="term" value="F:nucleic acid binding"/>
    <property type="evidence" value="ECO:0007669"/>
    <property type="project" value="InterPro"/>
</dbReference>
<dbReference type="AlphaFoldDB" id="A0A6S6SHD8"/>
<dbReference type="InterPro" id="IPR011335">
    <property type="entry name" value="Restrct_endonuc-II-like"/>
</dbReference>
<gene>
    <name evidence="3" type="ORF">HELGO_WM72567</name>
</gene>
<dbReference type="NCBIfam" id="TIGR00252">
    <property type="entry name" value="YraN family protein"/>
    <property type="match status" value="1"/>
</dbReference>
<dbReference type="NCBIfam" id="NF009150">
    <property type="entry name" value="PRK12497.1-3"/>
    <property type="match status" value="1"/>
</dbReference>
<protein>
    <recommendedName>
        <fullName evidence="2">UPF0102 protein HELGO_WM72567</fullName>
    </recommendedName>
</protein>
<evidence type="ECO:0000256" key="1">
    <source>
        <dbReference type="ARBA" id="ARBA00006738"/>
    </source>
</evidence>
<sequence length="119" mass="13944">MTARTTKDLGDSAENLACDYLLAQGLHLLMRNYRLRSGEIDLVFRDSTHLVFVEVRYRKTQQFGGALYSIDHRKQRKIIRTAQHYLYHYRVELPARFDVVAIHGKDDIEWIQNAFDAST</sequence>
<dbReference type="SUPFAM" id="SSF52980">
    <property type="entry name" value="Restriction endonuclease-like"/>
    <property type="match status" value="1"/>
</dbReference>
<keyword evidence="3" id="KW-0378">Hydrolase</keyword>
<accession>A0A6S6SHD8</accession>
<reference evidence="3" key="1">
    <citation type="submission" date="2020-01" db="EMBL/GenBank/DDBJ databases">
        <authorList>
            <person name="Meier V. D."/>
            <person name="Meier V D."/>
        </authorList>
    </citation>
    <scope>NUCLEOTIDE SEQUENCE</scope>
    <source>
        <strain evidence="3">HLG_WM_MAG_08</strain>
    </source>
</reference>
<name>A0A6S6SHD8_9GAMM</name>
<dbReference type="HAMAP" id="MF_00048">
    <property type="entry name" value="UPF0102"/>
    <property type="match status" value="1"/>
</dbReference>
<dbReference type="PANTHER" id="PTHR34039:SF1">
    <property type="entry name" value="UPF0102 PROTEIN YRAN"/>
    <property type="match status" value="1"/>
</dbReference>
<evidence type="ECO:0000313" key="3">
    <source>
        <dbReference type="EMBL" id="CAA6802752.1"/>
    </source>
</evidence>
<dbReference type="CDD" id="cd20736">
    <property type="entry name" value="PoNe_Nuclease"/>
    <property type="match status" value="1"/>
</dbReference>
<dbReference type="Pfam" id="PF02021">
    <property type="entry name" value="UPF0102"/>
    <property type="match status" value="1"/>
</dbReference>
<keyword evidence="3" id="KW-0255">Endonuclease</keyword>
<keyword evidence="3" id="KW-0540">Nuclease</keyword>
<proteinExistence type="inferred from homology"/>
<dbReference type="InterPro" id="IPR003509">
    <property type="entry name" value="UPF0102_YraN-like"/>
</dbReference>
<evidence type="ECO:0000256" key="2">
    <source>
        <dbReference type="HAMAP-Rule" id="MF_00048"/>
    </source>
</evidence>
<comment type="similarity">
    <text evidence="1 2">Belongs to the UPF0102 family.</text>
</comment>
<dbReference type="InterPro" id="IPR011856">
    <property type="entry name" value="tRNA_endonuc-like_dom_sf"/>
</dbReference>
<dbReference type="PANTHER" id="PTHR34039">
    <property type="entry name" value="UPF0102 PROTEIN YRAN"/>
    <property type="match status" value="1"/>
</dbReference>
<organism evidence="3">
    <name type="scientific">uncultured Thiotrichaceae bacterium</name>
    <dbReference type="NCBI Taxonomy" id="298394"/>
    <lineage>
        <taxon>Bacteria</taxon>
        <taxon>Pseudomonadati</taxon>
        <taxon>Pseudomonadota</taxon>
        <taxon>Gammaproteobacteria</taxon>
        <taxon>Thiotrichales</taxon>
        <taxon>Thiotrichaceae</taxon>
        <taxon>environmental samples</taxon>
    </lineage>
</organism>
<dbReference type="Gene3D" id="3.40.1350.10">
    <property type="match status" value="1"/>
</dbReference>
<dbReference type="EMBL" id="CACVAV010000046">
    <property type="protein sequence ID" value="CAA6802752.1"/>
    <property type="molecule type" value="Genomic_DNA"/>
</dbReference>